<evidence type="ECO:0000313" key="2">
    <source>
        <dbReference type="Proteomes" id="UP000003639"/>
    </source>
</evidence>
<dbReference type="STRING" id="411467.BACCAP_00872"/>
<sequence length="40" mass="4779">MSILNFWKADGCSRLFHGLFRMHVILSNGIYLVWRHCIEN</sequence>
<dbReference type="Proteomes" id="UP000003639">
    <property type="component" value="Unassembled WGS sequence"/>
</dbReference>
<protein>
    <submittedName>
        <fullName evidence="1">Uncharacterized protein</fullName>
    </submittedName>
</protein>
<dbReference type="EMBL" id="AAXG02000006">
    <property type="protein sequence ID" value="EDN01304.1"/>
    <property type="molecule type" value="Genomic_DNA"/>
</dbReference>
<accession>A6NRP4</accession>
<organism evidence="1 2">
    <name type="scientific">Pseudoflavonifractor capillosus ATCC 29799</name>
    <dbReference type="NCBI Taxonomy" id="411467"/>
    <lineage>
        <taxon>Bacteria</taxon>
        <taxon>Bacillati</taxon>
        <taxon>Bacillota</taxon>
        <taxon>Clostridia</taxon>
        <taxon>Eubacteriales</taxon>
        <taxon>Oscillospiraceae</taxon>
        <taxon>Pseudoflavonifractor</taxon>
    </lineage>
</organism>
<proteinExistence type="predicted"/>
<comment type="caution">
    <text evidence="1">The sequence shown here is derived from an EMBL/GenBank/DDBJ whole genome shotgun (WGS) entry which is preliminary data.</text>
</comment>
<evidence type="ECO:0000313" key="1">
    <source>
        <dbReference type="EMBL" id="EDN01304.1"/>
    </source>
</evidence>
<reference evidence="1 2" key="1">
    <citation type="submission" date="2007-04" db="EMBL/GenBank/DDBJ databases">
        <authorList>
            <person name="Fulton L."/>
            <person name="Clifton S."/>
            <person name="Fulton B."/>
            <person name="Xu J."/>
            <person name="Minx P."/>
            <person name="Pepin K.H."/>
            <person name="Johnson M."/>
            <person name="Thiruvilangam P."/>
            <person name="Bhonagiri V."/>
            <person name="Nash W.E."/>
            <person name="Mardis E.R."/>
            <person name="Wilson R.K."/>
        </authorList>
    </citation>
    <scope>NUCLEOTIDE SEQUENCE [LARGE SCALE GENOMIC DNA]</scope>
    <source>
        <strain evidence="1 2">ATCC 29799</strain>
    </source>
</reference>
<keyword evidence="2" id="KW-1185">Reference proteome</keyword>
<name>A6NRP4_9FIRM</name>
<gene>
    <name evidence="1" type="ORF">BACCAP_00872</name>
</gene>
<reference evidence="1 2" key="2">
    <citation type="submission" date="2007-06" db="EMBL/GenBank/DDBJ databases">
        <title>Draft genome sequence of Pseudoflavonifractor capillosus ATCC 29799.</title>
        <authorList>
            <person name="Sudarsanam P."/>
            <person name="Ley R."/>
            <person name="Guruge J."/>
            <person name="Turnbaugh P.J."/>
            <person name="Mahowald M."/>
            <person name="Liep D."/>
            <person name="Gordon J."/>
        </authorList>
    </citation>
    <scope>NUCLEOTIDE SEQUENCE [LARGE SCALE GENOMIC DNA]</scope>
    <source>
        <strain evidence="1 2">ATCC 29799</strain>
    </source>
</reference>
<dbReference type="AlphaFoldDB" id="A6NRP4"/>